<dbReference type="InterPro" id="IPR018060">
    <property type="entry name" value="HTH_AraC"/>
</dbReference>
<dbReference type="Pfam" id="PF12833">
    <property type="entry name" value="HTH_18"/>
    <property type="match status" value="1"/>
</dbReference>
<dbReference type="PROSITE" id="PS01124">
    <property type="entry name" value="HTH_ARAC_FAMILY_2"/>
    <property type="match status" value="1"/>
</dbReference>
<dbReference type="EMBL" id="BAAAYV010000005">
    <property type="protein sequence ID" value="GAA3654705.1"/>
    <property type="molecule type" value="Genomic_DNA"/>
</dbReference>
<evidence type="ECO:0000256" key="3">
    <source>
        <dbReference type="ARBA" id="ARBA00023163"/>
    </source>
</evidence>
<keyword evidence="2" id="KW-0238">DNA-binding</keyword>
<dbReference type="Proteomes" id="UP001410795">
    <property type="component" value="Unassembled WGS sequence"/>
</dbReference>
<reference evidence="6" key="1">
    <citation type="journal article" date="2019" name="Int. J. Syst. Evol. Microbiol.">
        <title>The Global Catalogue of Microorganisms (GCM) 10K type strain sequencing project: providing services to taxonomists for standard genome sequencing and annotation.</title>
        <authorList>
            <consortium name="The Broad Institute Genomics Platform"/>
            <consortium name="The Broad Institute Genome Sequencing Center for Infectious Disease"/>
            <person name="Wu L."/>
            <person name="Ma J."/>
        </authorList>
    </citation>
    <scope>NUCLEOTIDE SEQUENCE [LARGE SCALE GENOMIC DNA]</scope>
    <source>
        <strain evidence="6">JCM 16546</strain>
    </source>
</reference>
<sequence>MEANVEVLEAESADGWESVVSGCFVPLRCAGFEPAFAGRMEHVALDDRLSVSLVTTCGTSAERTARLARRAEADDVHISLQRSSHGTVSADGRATSVRPGSVTIYATDRPYYLDYSWRDQQQHIVQVSRTSLGLPPRMLEAAMARLAVPGGASSSSARNLFSYVRELPDGPASSRVADVTRDLARVMIRSSFADGVVVPRTSGGLRHAVKEYLRQNATRPGLDMDQVARQHFVSRRRLYQAFEQAGQSPAAFLRAERLRVAARLLTDPRQAGRTVEQIGYAAGFEDPTTFTRAFRRAYGCAPREWRAAGGA</sequence>
<feature type="domain" description="HTH araC/xylS-type" evidence="4">
    <location>
        <begin position="207"/>
        <end position="308"/>
    </location>
</feature>
<dbReference type="Pfam" id="PF14525">
    <property type="entry name" value="AraC_binding_2"/>
    <property type="match status" value="1"/>
</dbReference>
<dbReference type="PANTHER" id="PTHR46796">
    <property type="entry name" value="HTH-TYPE TRANSCRIPTIONAL ACTIVATOR RHAS-RELATED"/>
    <property type="match status" value="1"/>
</dbReference>
<keyword evidence="1" id="KW-0805">Transcription regulation</keyword>
<dbReference type="InterPro" id="IPR035418">
    <property type="entry name" value="AraC-bd_2"/>
</dbReference>
<accession>A0ABP7BCC8</accession>
<dbReference type="Gene3D" id="1.10.10.60">
    <property type="entry name" value="Homeodomain-like"/>
    <property type="match status" value="1"/>
</dbReference>
<keyword evidence="3" id="KW-0804">Transcription</keyword>
<dbReference type="PRINTS" id="PR00032">
    <property type="entry name" value="HTHARAC"/>
</dbReference>
<comment type="caution">
    <text evidence="5">The sequence shown here is derived from an EMBL/GenBank/DDBJ whole genome shotgun (WGS) entry which is preliminary data.</text>
</comment>
<evidence type="ECO:0000256" key="1">
    <source>
        <dbReference type="ARBA" id="ARBA00023015"/>
    </source>
</evidence>
<dbReference type="InterPro" id="IPR018062">
    <property type="entry name" value="HTH_AraC-typ_CS"/>
</dbReference>
<evidence type="ECO:0000313" key="6">
    <source>
        <dbReference type="Proteomes" id="UP001410795"/>
    </source>
</evidence>
<dbReference type="InterPro" id="IPR020449">
    <property type="entry name" value="Tscrpt_reg_AraC-type_HTH"/>
</dbReference>
<dbReference type="PROSITE" id="PS00041">
    <property type="entry name" value="HTH_ARAC_FAMILY_1"/>
    <property type="match status" value="1"/>
</dbReference>
<keyword evidence="6" id="KW-1185">Reference proteome</keyword>
<organism evidence="5 6">
    <name type="scientific">Microbacterium marinilacus</name>
    <dbReference type="NCBI Taxonomy" id="415209"/>
    <lineage>
        <taxon>Bacteria</taxon>
        <taxon>Bacillati</taxon>
        <taxon>Actinomycetota</taxon>
        <taxon>Actinomycetes</taxon>
        <taxon>Micrococcales</taxon>
        <taxon>Microbacteriaceae</taxon>
        <taxon>Microbacterium</taxon>
    </lineage>
</organism>
<gene>
    <name evidence="5" type="ORF">GCM10022202_13540</name>
</gene>
<evidence type="ECO:0000313" key="5">
    <source>
        <dbReference type="EMBL" id="GAA3654705.1"/>
    </source>
</evidence>
<evidence type="ECO:0000259" key="4">
    <source>
        <dbReference type="PROSITE" id="PS01124"/>
    </source>
</evidence>
<protein>
    <recommendedName>
        <fullName evidence="4">HTH araC/xylS-type domain-containing protein</fullName>
    </recommendedName>
</protein>
<dbReference type="InterPro" id="IPR009057">
    <property type="entry name" value="Homeodomain-like_sf"/>
</dbReference>
<name>A0ABP7BCC8_9MICO</name>
<dbReference type="PANTHER" id="PTHR46796:SF6">
    <property type="entry name" value="ARAC SUBFAMILY"/>
    <property type="match status" value="1"/>
</dbReference>
<dbReference type="SUPFAM" id="SSF46689">
    <property type="entry name" value="Homeodomain-like"/>
    <property type="match status" value="1"/>
</dbReference>
<proteinExistence type="predicted"/>
<dbReference type="SMART" id="SM00342">
    <property type="entry name" value="HTH_ARAC"/>
    <property type="match status" value="1"/>
</dbReference>
<dbReference type="InterPro" id="IPR050204">
    <property type="entry name" value="AraC_XylS_family_regulators"/>
</dbReference>
<evidence type="ECO:0000256" key="2">
    <source>
        <dbReference type="ARBA" id="ARBA00023125"/>
    </source>
</evidence>